<evidence type="ECO:0000256" key="4">
    <source>
        <dbReference type="ARBA" id="ARBA00023136"/>
    </source>
</evidence>
<evidence type="ECO:0000256" key="3">
    <source>
        <dbReference type="ARBA" id="ARBA00022989"/>
    </source>
</evidence>
<feature type="transmembrane region" description="Helical" evidence="5">
    <location>
        <begin position="101"/>
        <end position="121"/>
    </location>
</feature>
<evidence type="ECO:0000256" key="2">
    <source>
        <dbReference type="ARBA" id="ARBA00022692"/>
    </source>
</evidence>
<comment type="subcellular location">
    <subcellularLocation>
        <location evidence="1">Membrane</location>
        <topology evidence="1">Multi-pass membrane protein</topology>
    </subcellularLocation>
</comment>
<evidence type="ECO:0000313" key="7">
    <source>
        <dbReference type="Proteomes" id="UP000469385"/>
    </source>
</evidence>
<dbReference type="Pfam" id="PF13564">
    <property type="entry name" value="DoxX_2"/>
    <property type="match status" value="1"/>
</dbReference>
<dbReference type="EMBL" id="WSEL01000009">
    <property type="protein sequence ID" value="MVQ31643.1"/>
    <property type="molecule type" value="Genomic_DNA"/>
</dbReference>
<dbReference type="AlphaFoldDB" id="A0A6N8J073"/>
<reference evidence="6 7" key="1">
    <citation type="submission" date="2019-12" db="EMBL/GenBank/DDBJ databases">
        <authorList>
            <person name="Huq M.A."/>
        </authorList>
    </citation>
    <scope>NUCLEOTIDE SEQUENCE [LARGE SCALE GENOMIC DNA]</scope>
    <source>
        <strain evidence="6 7">MAH-25</strain>
    </source>
</reference>
<keyword evidence="7" id="KW-1185">Reference proteome</keyword>
<proteinExistence type="predicted"/>
<feature type="transmembrane region" description="Helical" evidence="5">
    <location>
        <begin position="77"/>
        <end position="95"/>
    </location>
</feature>
<name>A0A6N8J073_9BURK</name>
<dbReference type="InterPro" id="IPR032808">
    <property type="entry name" value="DoxX"/>
</dbReference>
<organism evidence="6 7">
    <name type="scientific">Ramlibacter pinisoli</name>
    <dbReference type="NCBI Taxonomy" id="2682844"/>
    <lineage>
        <taxon>Bacteria</taxon>
        <taxon>Pseudomonadati</taxon>
        <taxon>Pseudomonadota</taxon>
        <taxon>Betaproteobacteria</taxon>
        <taxon>Burkholderiales</taxon>
        <taxon>Comamonadaceae</taxon>
        <taxon>Ramlibacter</taxon>
    </lineage>
</organism>
<keyword evidence="2 5" id="KW-0812">Transmembrane</keyword>
<accession>A0A6N8J073</accession>
<evidence type="ECO:0000256" key="5">
    <source>
        <dbReference type="SAM" id="Phobius"/>
    </source>
</evidence>
<dbReference type="GO" id="GO:0016020">
    <property type="term" value="C:membrane"/>
    <property type="evidence" value="ECO:0007669"/>
    <property type="project" value="UniProtKB-SubCell"/>
</dbReference>
<feature type="transmembrane region" description="Helical" evidence="5">
    <location>
        <begin position="50"/>
        <end position="70"/>
    </location>
</feature>
<protein>
    <submittedName>
        <fullName evidence="6">DoxX family protein</fullName>
    </submittedName>
</protein>
<evidence type="ECO:0000313" key="6">
    <source>
        <dbReference type="EMBL" id="MVQ31643.1"/>
    </source>
</evidence>
<evidence type="ECO:0000256" key="1">
    <source>
        <dbReference type="ARBA" id="ARBA00004141"/>
    </source>
</evidence>
<keyword evidence="3 5" id="KW-1133">Transmembrane helix</keyword>
<dbReference type="RefSeq" id="WP_157399670.1">
    <property type="nucleotide sequence ID" value="NZ_WSEL01000009.1"/>
</dbReference>
<gene>
    <name evidence="6" type="ORF">GON04_19450</name>
</gene>
<comment type="caution">
    <text evidence="6">The sequence shown here is derived from an EMBL/GenBank/DDBJ whole genome shotgun (WGS) entry which is preliminary data.</text>
</comment>
<keyword evidence="4 5" id="KW-0472">Membrane</keyword>
<sequence>MNTGASPLPGPWRRRTGIALTVLVLAFFAMDALGKLLQVEPVLRGTAELGWPVAAVFPLGLLLALGALLYAIPRTCILGAIILTAFLGGAVASHYRVGSPLATHVLFGVYVGVLMWAALALRYPALVRVLRAPGREAV</sequence>
<dbReference type="Proteomes" id="UP000469385">
    <property type="component" value="Unassembled WGS sequence"/>
</dbReference>